<keyword evidence="4" id="KW-1185">Reference proteome</keyword>
<dbReference type="Proteomes" id="UP001331761">
    <property type="component" value="Unassembled WGS sequence"/>
</dbReference>
<protein>
    <submittedName>
        <fullName evidence="3">Uncharacterized protein</fullName>
    </submittedName>
</protein>
<name>A0AAN8FTG8_TRICO</name>
<dbReference type="InterPro" id="IPR002184">
    <property type="entry name" value="7TM_GPCR_serpentine_rcpt_Srb"/>
</dbReference>
<dbReference type="GO" id="GO:0007606">
    <property type="term" value="P:sensory perception of chemical stimulus"/>
    <property type="evidence" value="ECO:0007669"/>
    <property type="project" value="InterPro"/>
</dbReference>
<dbReference type="AlphaFoldDB" id="A0AAN8FTG8"/>
<dbReference type="GO" id="GO:0004888">
    <property type="term" value="F:transmembrane signaling receptor activity"/>
    <property type="evidence" value="ECO:0007669"/>
    <property type="project" value="InterPro"/>
</dbReference>
<dbReference type="EMBL" id="WIXE01011942">
    <property type="protein sequence ID" value="KAK5976375.1"/>
    <property type="molecule type" value="Genomic_DNA"/>
</dbReference>
<feature type="transmembrane region" description="Helical" evidence="2">
    <location>
        <begin position="18"/>
        <end position="39"/>
    </location>
</feature>
<evidence type="ECO:0000313" key="3">
    <source>
        <dbReference type="EMBL" id="KAK5976375.1"/>
    </source>
</evidence>
<reference evidence="3 4" key="1">
    <citation type="submission" date="2019-10" db="EMBL/GenBank/DDBJ databases">
        <title>Assembly and Annotation for the nematode Trichostrongylus colubriformis.</title>
        <authorList>
            <person name="Martin J."/>
        </authorList>
    </citation>
    <scope>NUCLEOTIDE SEQUENCE [LARGE SCALE GENOMIC DNA]</scope>
    <source>
        <strain evidence="3">G859</strain>
        <tissue evidence="3">Whole worm</tissue>
    </source>
</reference>
<dbReference type="PANTHER" id="PTHR31216">
    <property type="entry name" value="SERPENTINE RECEPTOR CLASS BETA-1-RELATED-RELATED"/>
    <property type="match status" value="1"/>
</dbReference>
<evidence type="ECO:0000313" key="4">
    <source>
        <dbReference type="Proteomes" id="UP001331761"/>
    </source>
</evidence>
<proteinExistence type="inferred from homology"/>
<sequence>MSLSSKFQSSENAIASKLLFWISTLQNIAFCSTQGVVLYVRIFHSMNPMAHAYKEYGDFFNLYTLAMPLLSALYFDKVKQQRIKNITNQVEMKFNGADGWTNYSTVIERAWN</sequence>
<dbReference type="GO" id="GO:0016020">
    <property type="term" value="C:membrane"/>
    <property type="evidence" value="ECO:0007669"/>
    <property type="project" value="InterPro"/>
</dbReference>
<accession>A0AAN8FTG8</accession>
<comment type="caution">
    <text evidence="3">The sequence shown here is derived from an EMBL/GenBank/DDBJ whole genome shotgun (WGS) entry which is preliminary data.</text>
</comment>
<gene>
    <name evidence="3" type="ORF">GCK32_005528</name>
</gene>
<feature type="transmembrane region" description="Helical" evidence="2">
    <location>
        <begin position="59"/>
        <end position="75"/>
    </location>
</feature>
<organism evidence="3 4">
    <name type="scientific">Trichostrongylus colubriformis</name>
    <name type="common">Black scour worm</name>
    <dbReference type="NCBI Taxonomy" id="6319"/>
    <lineage>
        <taxon>Eukaryota</taxon>
        <taxon>Metazoa</taxon>
        <taxon>Ecdysozoa</taxon>
        <taxon>Nematoda</taxon>
        <taxon>Chromadorea</taxon>
        <taxon>Rhabditida</taxon>
        <taxon>Rhabditina</taxon>
        <taxon>Rhabditomorpha</taxon>
        <taxon>Strongyloidea</taxon>
        <taxon>Trichostrongylidae</taxon>
        <taxon>Trichostrongylus</taxon>
    </lineage>
</organism>
<dbReference type="PANTHER" id="PTHR31216:SF11">
    <property type="entry name" value="SERPENTINE RECEPTOR CLASS BETA-16-RELATED"/>
    <property type="match status" value="1"/>
</dbReference>
<comment type="similarity">
    <text evidence="1">Belongs to the nematode receptor-like protein srb family.</text>
</comment>
<evidence type="ECO:0000256" key="1">
    <source>
        <dbReference type="ARBA" id="ARBA00006860"/>
    </source>
</evidence>
<keyword evidence="2" id="KW-1133">Transmembrane helix</keyword>
<keyword evidence="2" id="KW-0812">Transmembrane</keyword>
<keyword evidence="2" id="KW-0472">Membrane</keyword>
<evidence type="ECO:0000256" key="2">
    <source>
        <dbReference type="SAM" id="Phobius"/>
    </source>
</evidence>